<comment type="similarity">
    <text evidence="2 3">Belongs to the small heat shock protein (HSP20) family.</text>
</comment>
<keyword evidence="1" id="KW-0346">Stress response</keyword>
<proteinExistence type="inferred from homology"/>
<dbReference type="InterPro" id="IPR002068">
    <property type="entry name" value="A-crystallin/Hsp20_dom"/>
</dbReference>
<comment type="caution">
    <text evidence="6">The sequence shown here is derived from an EMBL/GenBank/DDBJ whole genome shotgun (WGS) entry which is preliminary data.</text>
</comment>
<dbReference type="CDD" id="cd06464">
    <property type="entry name" value="ACD_sHsps-like"/>
    <property type="match status" value="1"/>
</dbReference>
<gene>
    <name evidence="6" type="ORF">AYO20_02851</name>
</gene>
<sequence>MSPLNLNTVLKPPHVTFDSRGPYHRSSIRSVFDYLGSGELDSVFNQKHHRRHSQGQSVYEEDVVFPNFTVRESSEAYFLEGDFPGIHNPNDIRIERLGSQGLHIEAHVPELDLYHEWGNNFGIWAGRDARVERGTSDTAAAVAEGGGHGSSAKPRAVDIRSRSRDHEHEHEHEHDHGHKHEHTDAVESSKPRSGENDAKVPAKQADPARPNKLHRRESSSYGDMDEPTTTLLLSERHAGRLLRSFTFPQPVDMDRMRARLKDGVLRIALPKASVRERQSSYKIEYGG</sequence>
<protein>
    <recommendedName>
        <fullName evidence="5">SHSP domain-containing protein</fullName>
    </recommendedName>
</protein>
<dbReference type="GeneID" id="34586274"/>
<dbReference type="OrthoDB" id="1431247at2759"/>
<dbReference type="Proteomes" id="UP000185904">
    <property type="component" value="Unassembled WGS sequence"/>
</dbReference>
<name>A0A178D7E9_9EURO</name>
<dbReference type="Gene3D" id="2.60.40.790">
    <property type="match status" value="1"/>
</dbReference>
<keyword evidence="7" id="KW-1185">Reference proteome</keyword>
<dbReference type="RefSeq" id="XP_022503030.1">
    <property type="nucleotide sequence ID" value="XM_022641155.1"/>
</dbReference>
<dbReference type="InterPro" id="IPR008978">
    <property type="entry name" value="HSP20-like_chaperone"/>
</dbReference>
<evidence type="ECO:0000313" key="7">
    <source>
        <dbReference type="Proteomes" id="UP000185904"/>
    </source>
</evidence>
<feature type="domain" description="SHSP" evidence="5">
    <location>
        <begin position="59"/>
        <end position="286"/>
    </location>
</feature>
<evidence type="ECO:0000256" key="4">
    <source>
        <dbReference type="SAM" id="MobiDB-lite"/>
    </source>
</evidence>
<dbReference type="AlphaFoldDB" id="A0A178D7E9"/>
<dbReference type="Pfam" id="PF00011">
    <property type="entry name" value="HSP20"/>
    <property type="match status" value="1"/>
</dbReference>
<dbReference type="EMBL" id="LVCJ01000012">
    <property type="protein sequence ID" value="OAL38018.1"/>
    <property type="molecule type" value="Genomic_DNA"/>
</dbReference>
<dbReference type="SUPFAM" id="SSF49764">
    <property type="entry name" value="HSP20-like chaperones"/>
    <property type="match status" value="1"/>
</dbReference>
<feature type="compositionally biased region" description="Basic and acidic residues" evidence="4">
    <location>
        <begin position="155"/>
        <end position="200"/>
    </location>
</feature>
<dbReference type="InterPro" id="IPR031107">
    <property type="entry name" value="Small_HSP"/>
</dbReference>
<evidence type="ECO:0000256" key="2">
    <source>
        <dbReference type="PROSITE-ProRule" id="PRU00285"/>
    </source>
</evidence>
<organism evidence="6 7">
    <name type="scientific">Fonsecaea nubica</name>
    <dbReference type="NCBI Taxonomy" id="856822"/>
    <lineage>
        <taxon>Eukaryota</taxon>
        <taxon>Fungi</taxon>
        <taxon>Dikarya</taxon>
        <taxon>Ascomycota</taxon>
        <taxon>Pezizomycotina</taxon>
        <taxon>Eurotiomycetes</taxon>
        <taxon>Chaetothyriomycetidae</taxon>
        <taxon>Chaetothyriales</taxon>
        <taxon>Herpotrichiellaceae</taxon>
        <taxon>Fonsecaea</taxon>
    </lineage>
</organism>
<evidence type="ECO:0000313" key="6">
    <source>
        <dbReference type="EMBL" id="OAL38018.1"/>
    </source>
</evidence>
<evidence type="ECO:0000256" key="1">
    <source>
        <dbReference type="ARBA" id="ARBA00023016"/>
    </source>
</evidence>
<feature type="region of interest" description="Disordered" evidence="4">
    <location>
        <begin position="141"/>
        <end position="227"/>
    </location>
</feature>
<dbReference type="PANTHER" id="PTHR11527">
    <property type="entry name" value="HEAT-SHOCK PROTEIN 20 FAMILY MEMBER"/>
    <property type="match status" value="1"/>
</dbReference>
<reference evidence="6 7" key="1">
    <citation type="submission" date="2016-03" db="EMBL/GenBank/DDBJ databases">
        <title>The draft genome sequence of Fonsecaea nubica causative agent of cutaneous subcutaneous infection in human host.</title>
        <authorList>
            <person name="Costa F."/>
            <person name="Sybren D.H."/>
            <person name="Raittz R.T."/>
            <person name="Weiss V.A."/>
            <person name="Leao A.C."/>
            <person name="Gomes R."/>
            <person name="De Souza E.M."/>
            <person name="Pedrosa F.O."/>
            <person name="Steffens M.B."/>
            <person name="Bombassaro A."/>
            <person name="Tadra-Sfeir M.Z."/>
            <person name="Moreno L.F."/>
            <person name="Najafzadeh M.J."/>
            <person name="Felipe M.S."/>
            <person name="Teixeira M."/>
            <person name="Sun J."/>
            <person name="Xi L."/>
            <person name="Castro M.A."/>
            <person name="Vicente V.A."/>
        </authorList>
    </citation>
    <scope>NUCLEOTIDE SEQUENCE [LARGE SCALE GENOMIC DNA]</scope>
    <source>
        <strain evidence="6 7">CBS 269.64</strain>
    </source>
</reference>
<dbReference type="PROSITE" id="PS01031">
    <property type="entry name" value="SHSP"/>
    <property type="match status" value="1"/>
</dbReference>
<evidence type="ECO:0000256" key="3">
    <source>
        <dbReference type="RuleBase" id="RU003616"/>
    </source>
</evidence>
<accession>A0A178D7E9</accession>
<evidence type="ECO:0000259" key="5">
    <source>
        <dbReference type="PROSITE" id="PS01031"/>
    </source>
</evidence>